<dbReference type="Proteomes" id="UP000770330">
    <property type="component" value="Unassembled WGS sequence"/>
</dbReference>
<feature type="transmembrane region" description="Helical" evidence="1">
    <location>
        <begin position="41"/>
        <end position="65"/>
    </location>
</feature>
<evidence type="ECO:0000313" key="3">
    <source>
        <dbReference type="EMBL" id="MBF1657980.1"/>
    </source>
</evidence>
<protein>
    <submittedName>
        <fullName evidence="3">Uncharacterized protein</fullName>
    </submittedName>
</protein>
<sequence length="109" mass="11101">MKKNTIRAAALALLTLAVATPSAQAKVFQMPQAVCDGADTFIAVLTWGGGIVAAAGLMMIGYNLVTSHKREDGSFTLKAIGMWGIGVTLIGSASLITGLFINASLTCGG</sequence>
<evidence type="ECO:0000256" key="1">
    <source>
        <dbReference type="SAM" id="Phobius"/>
    </source>
</evidence>
<keyword evidence="1" id="KW-0472">Membrane</keyword>
<feature type="transmembrane region" description="Helical" evidence="1">
    <location>
        <begin position="77"/>
        <end position="101"/>
    </location>
</feature>
<dbReference type="AlphaFoldDB" id="A0A930KVY0"/>
<evidence type="ECO:0000313" key="4">
    <source>
        <dbReference type="Proteomes" id="UP000770330"/>
    </source>
</evidence>
<name>A0A930KVY0_9MICC</name>
<dbReference type="RefSeq" id="WP_303945524.1">
    <property type="nucleotide sequence ID" value="NZ_CAURIN010000012.1"/>
</dbReference>
<keyword evidence="1" id="KW-0812">Transmembrane</keyword>
<dbReference type="InterPro" id="IPR007039">
    <property type="entry name" value="TrbC/VirB2"/>
</dbReference>
<organism evidence="3 4">
    <name type="scientific">Rothia mucilaginosa</name>
    <dbReference type="NCBI Taxonomy" id="43675"/>
    <lineage>
        <taxon>Bacteria</taxon>
        <taxon>Bacillati</taxon>
        <taxon>Actinomycetota</taxon>
        <taxon>Actinomycetes</taxon>
        <taxon>Micrococcales</taxon>
        <taxon>Micrococcaceae</taxon>
        <taxon>Rothia</taxon>
    </lineage>
</organism>
<accession>A0A930KVY0</accession>
<keyword evidence="2" id="KW-0732">Signal</keyword>
<gene>
    <name evidence="3" type="ORF">HXO61_08655</name>
</gene>
<keyword evidence="1" id="KW-1133">Transmembrane helix</keyword>
<evidence type="ECO:0000256" key="2">
    <source>
        <dbReference type="SAM" id="SignalP"/>
    </source>
</evidence>
<feature type="signal peptide" evidence="2">
    <location>
        <begin position="1"/>
        <end position="25"/>
    </location>
</feature>
<feature type="chain" id="PRO_5037716667" evidence="2">
    <location>
        <begin position="26"/>
        <end position="109"/>
    </location>
</feature>
<proteinExistence type="predicted"/>
<dbReference type="Pfam" id="PF04956">
    <property type="entry name" value="TrbC"/>
    <property type="match status" value="1"/>
</dbReference>
<dbReference type="EMBL" id="JABZXO010000028">
    <property type="protein sequence ID" value="MBF1657980.1"/>
    <property type="molecule type" value="Genomic_DNA"/>
</dbReference>
<comment type="caution">
    <text evidence="3">The sequence shown here is derived from an EMBL/GenBank/DDBJ whole genome shotgun (WGS) entry which is preliminary data.</text>
</comment>
<reference evidence="3" key="1">
    <citation type="submission" date="2020-04" db="EMBL/GenBank/DDBJ databases">
        <title>Deep metagenomics examines the oral microbiome during advanced dental caries in children, revealing novel taxa and co-occurrences with host molecules.</title>
        <authorList>
            <person name="Baker J.L."/>
            <person name="Morton J.T."/>
            <person name="Dinis M."/>
            <person name="Alvarez R."/>
            <person name="Tran N.C."/>
            <person name="Knight R."/>
            <person name="Edlund A."/>
        </authorList>
    </citation>
    <scope>NUCLEOTIDE SEQUENCE</scope>
    <source>
        <strain evidence="3">JCVI_39_bin.18</strain>
    </source>
</reference>